<evidence type="ECO:0000256" key="1">
    <source>
        <dbReference type="ARBA" id="ARBA00001933"/>
    </source>
</evidence>
<dbReference type="Proteomes" id="UP000501094">
    <property type="component" value="Chromosome"/>
</dbReference>
<proteinExistence type="predicted"/>
<dbReference type="EC" id="4.3.1.15" evidence="4"/>
<dbReference type="Pfam" id="PF00291">
    <property type="entry name" value="PALP"/>
    <property type="match status" value="1"/>
</dbReference>
<evidence type="ECO:0000313" key="5">
    <source>
        <dbReference type="Proteomes" id="UP000501094"/>
    </source>
</evidence>
<dbReference type="KEGG" id="peg:E5R92_06665"/>
<sequence>MKSILQKDLWSITSFLENKNYKFNKENILTQLPEKFIDEAIEAISSWNNYAPTPLIKLNKLNDELKFKNIYYKDEDKRFELKSFKALGGAFAVYKIASEKKNITVSTATAGNHGRSVAWGAQRLGLKCKIFISEFVSESRAEAMRNLDAEVIRVKGNYDNSLKKCIEQSNKNNWEIVQDVSWEGYKEVPKLIMAGYTIMVKEIIDEIDKNSITHVFLQAGVGGMAAAMIAGFAKLSENIPQFIIIEPENADCVFQSINNNIPTTVDIKKETVMGGMSCGDVSSIAWEILKNSANYCLTIPDEAISTAVALLAEKRLSNEKIIGGECAVPGVIALIGSFNNKEYLDKLKLNSESNVLLFGCEGLTDHAMYQKLLNDGLQKI</sequence>
<dbReference type="InterPro" id="IPR036052">
    <property type="entry name" value="TrpB-like_PALP_sf"/>
</dbReference>
<dbReference type="InterPro" id="IPR001926">
    <property type="entry name" value="TrpB-like_PALP"/>
</dbReference>
<comment type="cofactor">
    <cofactor evidence="1">
        <name>pyridoxal 5'-phosphate</name>
        <dbReference type="ChEBI" id="CHEBI:597326"/>
    </cofactor>
</comment>
<evidence type="ECO:0000313" key="4">
    <source>
        <dbReference type="EMBL" id="QIZ21459.1"/>
    </source>
</evidence>
<dbReference type="RefSeq" id="WP_168607316.1">
    <property type="nucleotide sequence ID" value="NZ_CP038852.1"/>
</dbReference>
<keyword evidence="5" id="KW-1185">Reference proteome</keyword>
<keyword evidence="2" id="KW-0663">Pyridoxal phosphate</keyword>
<dbReference type="NCBIfam" id="NF006058">
    <property type="entry name" value="PRK08206.1"/>
    <property type="match status" value="1"/>
</dbReference>
<dbReference type="Gene3D" id="3.40.50.1100">
    <property type="match status" value="2"/>
</dbReference>
<organism evidence="4 5">
    <name type="scientific">Candidatus Pelagibacter giovannonii</name>
    <dbReference type="NCBI Taxonomy" id="2563896"/>
    <lineage>
        <taxon>Bacteria</taxon>
        <taxon>Pseudomonadati</taxon>
        <taxon>Pseudomonadota</taxon>
        <taxon>Alphaproteobacteria</taxon>
        <taxon>Candidatus Pelagibacterales</taxon>
        <taxon>Candidatus Pelagibacteraceae</taxon>
        <taxon>Candidatus Pelagibacter</taxon>
    </lineage>
</organism>
<protein>
    <submittedName>
        <fullName evidence="4">Diaminopropionate ammonia-lyase</fullName>
        <ecNumber evidence="4">4.3.1.15</ecNumber>
    </submittedName>
</protein>
<name>A0A6H1Q5T5_9PROT</name>
<reference evidence="4 5" key="1">
    <citation type="journal article" date="2020" name="Nat. Microbiol.">
        <title>Lysogenic host-virus interactions in SAR11 marine bacteria.</title>
        <authorList>
            <person name="Morris R.M."/>
            <person name="Cain K.R."/>
            <person name="Hvorecny K.L."/>
            <person name="Kollman J.M."/>
        </authorList>
    </citation>
    <scope>NUCLEOTIDE SEQUENCE [LARGE SCALE GENOMIC DNA]</scope>
    <source>
        <strain evidence="4 5">NP1</strain>
    </source>
</reference>
<dbReference type="AlphaFoldDB" id="A0A6H1Q5T5"/>
<dbReference type="PANTHER" id="PTHR42937:SF1">
    <property type="entry name" value="DIAMINOPROPIONATE AMMONIA-LYASE"/>
    <property type="match status" value="1"/>
</dbReference>
<gene>
    <name evidence="4" type="ORF">E5R92_06665</name>
</gene>
<dbReference type="SUPFAM" id="SSF53686">
    <property type="entry name" value="Tryptophan synthase beta subunit-like PLP-dependent enzymes"/>
    <property type="match status" value="1"/>
</dbReference>
<dbReference type="EMBL" id="CP038852">
    <property type="protein sequence ID" value="QIZ21459.1"/>
    <property type="molecule type" value="Genomic_DNA"/>
</dbReference>
<dbReference type="PANTHER" id="PTHR42937">
    <property type="match status" value="1"/>
</dbReference>
<keyword evidence="4" id="KW-0456">Lyase</keyword>
<dbReference type="GO" id="GO:0008838">
    <property type="term" value="F:diaminopropionate ammonia-lyase activity"/>
    <property type="evidence" value="ECO:0007669"/>
    <property type="project" value="UniProtKB-EC"/>
</dbReference>
<accession>A0A6H1Q5T5</accession>
<evidence type="ECO:0000256" key="2">
    <source>
        <dbReference type="ARBA" id="ARBA00022898"/>
    </source>
</evidence>
<evidence type="ECO:0000259" key="3">
    <source>
        <dbReference type="Pfam" id="PF00291"/>
    </source>
</evidence>
<feature type="domain" description="Tryptophan synthase beta chain-like PALP" evidence="3">
    <location>
        <begin position="49"/>
        <end position="320"/>
    </location>
</feature>
<dbReference type="CDD" id="cd00640">
    <property type="entry name" value="Trp-synth-beta_II"/>
    <property type="match status" value="1"/>
</dbReference>